<dbReference type="InterPro" id="IPR032710">
    <property type="entry name" value="NTF2-like_dom_sf"/>
</dbReference>
<name>A0A918SZY7_9ACTN</name>
<feature type="compositionally biased region" description="Gly residues" evidence="1">
    <location>
        <begin position="80"/>
        <end position="105"/>
    </location>
</feature>
<evidence type="ECO:0000313" key="3">
    <source>
        <dbReference type="Proteomes" id="UP000644020"/>
    </source>
</evidence>
<reference evidence="2" key="1">
    <citation type="journal article" date="2014" name="Int. J. Syst. Evol. Microbiol.">
        <title>Complete genome sequence of Corynebacterium casei LMG S-19264T (=DSM 44701T), isolated from a smear-ripened cheese.</title>
        <authorList>
            <consortium name="US DOE Joint Genome Institute (JGI-PGF)"/>
            <person name="Walter F."/>
            <person name="Albersmeier A."/>
            <person name="Kalinowski J."/>
            <person name="Ruckert C."/>
        </authorList>
    </citation>
    <scope>NUCLEOTIDE SEQUENCE</scope>
    <source>
        <strain evidence="2">JCM 4518</strain>
    </source>
</reference>
<dbReference type="RefSeq" id="WP_229849729.1">
    <property type="nucleotide sequence ID" value="NZ_BMUL01000005.1"/>
</dbReference>
<dbReference type="GO" id="GO:0016987">
    <property type="term" value="F:sigma factor activity"/>
    <property type="evidence" value="ECO:0007669"/>
    <property type="project" value="TreeGrafter"/>
</dbReference>
<gene>
    <name evidence="2" type="ORF">GCM10010305_24110</name>
</gene>
<accession>A0A918SZY7</accession>
<organism evidence="2 3">
    <name type="scientific">Streptomyces termitum</name>
    <dbReference type="NCBI Taxonomy" id="67368"/>
    <lineage>
        <taxon>Bacteria</taxon>
        <taxon>Bacillati</taxon>
        <taxon>Actinomycetota</taxon>
        <taxon>Actinomycetes</taxon>
        <taxon>Kitasatosporales</taxon>
        <taxon>Streptomycetaceae</taxon>
        <taxon>Streptomyces</taxon>
    </lineage>
</organism>
<proteinExistence type="predicted"/>
<feature type="compositionally biased region" description="Gly residues" evidence="1">
    <location>
        <begin position="172"/>
        <end position="181"/>
    </location>
</feature>
<dbReference type="PANTHER" id="PTHR30173">
    <property type="entry name" value="SIGMA 19 FACTOR"/>
    <property type="match status" value="1"/>
</dbReference>
<dbReference type="Proteomes" id="UP000644020">
    <property type="component" value="Unassembled WGS sequence"/>
</dbReference>
<reference evidence="2" key="2">
    <citation type="submission" date="2020-09" db="EMBL/GenBank/DDBJ databases">
        <authorList>
            <person name="Sun Q."/>
            <person name="Ohkuma M."/>
        </authorList>
    </citation>
    <scope>NUCLEOTIDE SEQUENCE</scope>
    <source>
        <strain evidence="2">JCM 4518</strain>
    </source>
</reference>
<dbReference type="EMBL" id="BMUL01000005">
    <property type="protein sequence ID" value="GHA79954.1"/>
    <property type="molecule type" value="Genomic_DNA"/>
</dbReference>
<evidence type="ECO:0000256" key="1">
    <source>
        <dbReference type="SAM" id="MobiDB-lite"/>
    </source>
</evidence>
<evidence type="ECO:0008006" key="4">
    <source>
        <dbReference type="Google" id="ProtNLM"/>
    </source>
</evidence>
<sequence length="293" mass="29746">MDMDDDALTHALGARFDTDEERLRRLALRLLGAGAEREAETALARVREGLGTGGARLLLTGLVVHACLTGEPDGGSAREPGGGPAREPGGRSGGGPVREPGGGSAEGAAREVEEAVVAGFLLALGAMGVRERVAYLLHDGFGLAPGETARVMGGTPDGAARRARGARRRLRGGAGGDGADGGARRTAEAFLRAARARDAVALARLLDPEAVAYGARGPVHGAPAAALAAAGFARRAARLRPALLAGGVGAVAFEDGRPVAAVALGFRGARIVRLEFTTGEEHVRALAPVFPDR</sequence>
<keyword evidence="3" id="KW-1185">Reference proteome</keyword>
<dbReference type="InterPro" id="IPR052704">
    <property type="entry name" value="ECF_Sigma-70_Domain"/>
</dbReference>
<evidence type="ECO:0000313" key="2">
    <source>
        <dbReference type="EMBL" id="GHA79954.1"/>
    </source>
</evidence>
<dbReference type="AlphaFoldDB" id="A0A918SZY7"/>
<dbReference type="PANTHER" id="PTHR30173:SF43">
    <property type="entry name" value="ECF RNA POLYMERASE SIGMA FACTOR SIGI-RELATED"/>
    <property type="match status" value="1"/>
</dbReference>
<feature type="region of interest" description="Disordered" evidence="1">
    <location>
        <begin position="71"/>
        <end position="108"/>
    </location>
</feature>
<comment type="caution">
    <text evidence="2">The sequence shown here is derived from an EMBL/GenBank/DDBJ whole genome shotgun (WGS) entry which is preliminary data.</text>
</comment>
<feature type="region of interest" description="Disordered" evidence="1">
    <location>
        <begin position="152"/>
        <end position="182"/>
    </location>
</feature>
<feature type="compositionally biased region" description="Basic residues" evidence="1">
    <location>
        <begin position="161"/>
        <end position="171"/>
    </location>
</feature>
<dbReference type="SUPFAM" id="SSF54427">
    <property type="entry name" value="NTF2-like"/>
    <property type="match status" value="1"/>
</dbReference>
<protein>
    <recommendedName>
        <fullName evidence="4">RNA polymerase sigma-70 factor, ECF subfamily</fullName>
    </recommendedName>
</protein>